<evidence type="ECO:0000256" key="2">
    <source>
        <dbReference type="ARBA" id="ARBA00022857"/>
    </source>
</evidence>
<comment type="similarity">
    <text evidence="1">Belongs to the short-chain dehydrogenases/reductases (SDR) family.</text>
</comment>
<reference evidence="4 5" key="1">
    <citation type="submission" date="2016-09" db="EMBL/GenBank/DDBJ databases">
        <authorList>
            <person name="Capua I."/>
            <person name="De Benedictis P."/>
            <person name="Joannis T."/>
            <person name="Lombin L.H."/>
            <person name="Cattoli G."/>
        </authorList>
    </citation>
    <scope>NUCLEOTIDE SEQUENCE [LARGE SCALE GENOMIC DNA]</scope>
    <source>
        <strain evidence="4 5">IMI 309357</strain>
    </source>
</reference>
<gene>
    <name evidence="4" type="ORF">CORC01_09079</name>
</gene>
<keyword evidence="5" id="KW-1185">Reference proteome</keyword>
<evidence type="ECO:0000256" key="1">
    <source>
        <dbReference type="ARBA" id="ARBA00006484"/>
    </source>
</evidence>
<dbReference type="GO" id="GO:0016491">
    <property type="term" value="F:oxidoreductase activity"/>
    <property type="evidence" value="ECO:0007669"/>
    <property type="project" value="UniProtKB-KW"/>
</dbReference>
<dbReference type="InterPro" id="IPR002347">
    <property type="entry name" value="SDR_fam"/>
</dbReference>
<dbReference type="Pfam" id="PF00106">
    <property type="entry name" value="adh_short"/>
    <property type="match status" value="1"/>
</dbReference>
<dbReference type="PANTHER" id="PTHR43963">
    <property type="entry name" value="CARBONYL REDUCTASE 1-RELATED"/>
    <property type="match status" value="1"/>
</dbReference>
<dbReference type="OrthoDB" id="1933717at2759"/>
<dbReference type="Gene3D" id="3.40.50.720">
    <property type="entry name" value="NAD(P)-binding Rossmann-like Domain"/>
    <property type="match status" value="1"/>
</dbReference>
<evidence type="ECO:0000313" key="4">
    <source>
        <dbReference type="EMBL" id="OHE95647.1"/>
    </source>
</evidence>
<evidence type="ECO:0000313" key="5">
    <source>
        <dbReference type="Proteomes" id="UP000176998"/>
    </source>
</evidence>
<dbReference type="GeneID" id="34562219"/>
<accession>A0A1G4B2M8</accession>
<proteinExistence type="inferred from homology"/>
<sequence length="388" mass="43111">MFLQQLFPYHLFEIRGILNSPTVVLITGANGGIGHAIAENHDLTASLQSRSMSASAVQLDLTVDEDIVAAAASVSETFGKLDVLVNNAEVHFDMTKELSVREQGTSTFSTDVVGTAALTDKLLPLLRKAPFARIVFDVTPKAYDASKATFSMLAISYAKLLRDVRGIANAVCPGLLETKITAPSWESANGRLATRFINAEDPSDFLIYIQGLFCTESRMGSWAYLFKSLTTGAVAGRLERLGPYDDLRTPVRHRAELRAALAALQIPAEYRYGFRKLTIATTRAWLVEDGNLLVERAENEAIAGPLIDWAQARNTPEFSDVSDGDLWFAIKRQIQALYSFGEPMESVTVQFRLIEAEYNRLCQAEALMALRDTRRPYFFRDPSPEREW</sequence>
<keyword evidence="3" id="KW-0560">Oxidoreductase</keyword>
<evidence type="ECO:0000256" key="3">
    <source>
        <dbReference type="ARBA" id="ARBA00023002"/>
    </source>
</evidence>
<dbReference type="RefSeq" id="XP_022472808.1">
    <property type="nucleotide sequence ID" value="XM_022620709.1"/>
</dbReference>
<dbReference type="AlphaFoldDB" id="A0A1G4B2M8"/>
<dbReference type="EMBL" id="MJBS01000080">
    <property type="protein sequence ID" value="OHE95647.1"/>
    <property type="molecule type" value="Genomic_DNA"/>
</dbReference>
<keyword evidence="2" id="KW-0521">NADP</keyword>
<dbReference type="SUPFAM" id="SSF51735">
    <property type="entry name" value="NAD(P)-binding Rossmann-fold domains"/>
    <property type="match status" value="1"/>
</dbReference>
<dbReference type="PRINTS" id="PR00081">
    <property type="entry name" value="GDHRDH"/>
</dbReference>
<dbReference type="Proteomes" id="UP000176998">
    <property type="component" value="Unassembled WGS sequence"/>
</dbReference>
<comment type="caution">
    <text evidence="4">The sequence shown here is derived from an EMBL/GenBank/DDBJ whole genome shotgun (WGS) entry which is preliminary data.</text>
</comment>
<protein>
    <submittedName>
        <fullName evidence="4">Short-chain dehydrogenase</fullName>
    </submittedName>
</protein>
<name>A0A1G4B2M8_9PEZI</name>
<dbReference type="PANTHER" id="PTHR43963:SF6">
    <property type="entry name" value="CHAIN DEHYDROGENASE FAMILY PROTEIN, PUTATIVE (AFU_ORTHOLOGUE AFUA_3G15350)-RELATED"/>
    <property type="match status" value="1"/>
</dbReference>
<dbReference type="InterPro" id="IPR036291">
    <property type="entry name" value="NAD(P)-bd_dom_sf"/>
</dbReference>
<organism evidence="4 5">
    <name type="scientific">Colletotrichum orchidophilum</name>
    <dbReference type="NCBI Taxonomy" id="1209926"/>
    <lineage>
        <taxon>Eukaryota</taxon>
        <taxon>Fungi</taxon>
        <taxon>Dikarya</taxon>
        <taxon>Ascomycota</taxon>
        <taxon>Pezizomycotina</taxon>
        <taxon>Sordariomycetes</taxon>
        <taxon>Hypocreomycetidae</taxon>
        <taxon>Glomerellales</taxon>
        <taxon>Glomerellaceae</taxon>
        <taxon>Colletotrichum</taxon>
    </lineage>
</organism>
<dbReference type="STRING" id="1209926.A0A1G4B2M8"/>